<protein>
    <submittedName>
        <fullName evidence="2">Uncharacterized protein</fullName>
    </submittedName>
</protein>
<dbReference type="EMBL" id="ML996135">
    <property type="protein sequence ID" value="KAF2735437.1"/>
    <property type="molecule type" value="Genomic_DNA"/>
</dbReference>
<evidence type="ECO:0000313" key="3">
    <source>
        <dbReference type="Proteomes" id="UP000799444"/>
    </source>
</evidence>
<proteinExistence type="predicted"/>
<sequence>MWRIRAQQLPFRLPGSTTLPPIDFHIPRRTNVIEYRAITVAWSRNVISGSCEQRWWTCMTSYTQTTPYSYGLLRELGRLSSFARFRPHTGSPSKHSRTGCTSPRLEQAGPYRHGEDPTRMTRPSN</sequence>
<organism evidence="2 3">
    <name type="scientific">Polyplosphaeria fusca</name>
    <dbReference type="NCBI Taxonomy" id="682080"/>
    <lineage>
        <taxon>Eukaryota</taxon>
        <taxon>Fungi</taxon>
        <taxon>Dikarya</taxon>
        <taxon>Ascomycota</taxon>
        <taxon>Pezizomycotina</taxon>
        <taxon>Dothideomycetes</taxon>
        <taxon>Pleosporomycetidae</taxon>
        <taxon>Pleosporales</taxon>
        <taxon>Tetraplosphaeriaceae</taxon>
        <taxon>Polyplosphaeria</taxon>
    </lineage>
</organism>
<comment type="caution">
    <text evidence="2">The sequence shown here is derived from an EMBL/GenBank/DDBJ whole genome shotgun (WGS) entry which is preliminary data.</text>
</comment>
<reference evidence="2" key="1">
    <citation type="journal article" date="2020" name="Stud. Mycol.">
        <title>101 Dothideomycetes genomes: a test case for predicting lifestyles and emergence of pathogens.</title>
        <authorList>
            <person name="Haridas S."/>
            <person name="Albert R."/>
            <person name="Binder M."/>
            <person name="Bloem J."/>
            <person name="Labutti K."/>
            <person name="Salamov A."/>
            <person name="Andreopoulos B."/>
            <person name="Baker S."/>
            <person name="Barry K."/>
            <person name="Bills G."/>
            <person name="Bluhm B."/>
            <person name="Cannon C."/>
            <person name="Castanera R."/>
            <person name="Culley D."/>
            <person name="Daum C."/>
            <person name="Ezra D."/>
            <person name="Gonzalez J."/>
            <person name="Henrissat B."/>
            <person name="Kuo A."/>
            <person name="Liang C."/>
            <person name="Lipzen A."/>
            <person name="Lutzoni F."/>
            <person name="Magnuson J."/>
            <person name="Mondo S."/>
            <person name="Nolan M."/>
            <person name="Ohm R."/>
            <person name="Pangilinan J."/>
            <person name="Park H.-J."/>
            <person name="Ramirez L."/>
            <person name="Alfaro M."/>
            <person name="Sun H."/>
            <person name="Tritt A."/>
            <person name="Yoshinaga Y."/>
            <person name="Zwiers L.-H."/>
            <person name="Turgeon B."/>
            <person name="Goodwin S."/>
            <person name="Spatafora J."/>
            <person name="Crous P."/>
            <person name="Grigoriev I."/>
        </authorList>
    </citation>
    <scope>NUCLEOTIDE SEQUENCE</scope>
    <source>
        <strain evidence="2">CBS 125425</strain>
    </source>
</reference>
<dbReference type="AlphaFoldDB" id="A0A9P4QXD9"/>
<name>A0A9P4QXD9_9PLEO</name>
<gene>
    <name evidence="2" type="ORF">EJ04DRAFT_193635</name>
</gene>
<accession>A0A9P4QXD9</accession>
<feature type="compositionally biased region" description="Polar residues" evidence="1">
    <location>
        <begin position="90"/>
        <end position="101"/>
    </location>
</feature>
<evidence type="ECO:0000256" key="1">
    <source>
        <dbReference type="SAM" id="MobiDB-lite"/>
    </source>
</evidence>
<feature type="region of interest" description="Disordered" evidence="1">
    <location>
        <begin position="84"/>
        <end position="125"/>
    </location>
</feature>
<evidence type="ECO:0000313" key="2">
    <source>
        <dbReference type="EMBL" id="KAF2735437.1"/>
    </source>
</evidence>
<keyword evidence="3" id="KW-1185">Reference proteome</keyword>
<dbReference type="Proteomes" id="UP000799444">
    <property type="component" value="Unassembled WGS sequence"/>
</dbReference>